<evidence type="ECO:0008006" key="3">
    <source>
        <dbReference type="Google" id="ProtNLM"/>
    </source>
</evidence>
<evidence type="ECO:0000313" key="1">
    <source>
        <dbReference type="EMBL" id="TLP37554.1"/>
    </source>
</evidence>
<dbReference type="OrthoDB" id="49105at2"/>
<gene>
    <name evidence="1" type="ORF">FDK22_09525</name>
</gene>
<reference evidence="1 2" key="1">
    <citation type="submission" date="2019-05" db="EMBL/GenBank/DDBJ databases">
        <title>Arcobacter sp. nov., isolated from sea sediment.</title>
        <authorList>
            <person name="Kim W."/>
        </authorList>
    </citation>
    <scope>NUCLEOTIDE SEQUENCE [LARGE SCALE GENOMIC DNA]</scope>
    <source>
        <strain evidence="1 2">CAU 1517</strain>
    </source>
</reference>
<protein>
    <recommendedName>
        <fullName evidence="3">Hydrogenase-4 component G</fullName>
    </recommendedName>
</protein>
<dbReference type="AlphaFoldDB" id="A0A5R8XZL4"/>
<accession>A0A5R8XZL4</accession>
<evidence type="ECO:0000313" key="2">
    <source>
        <dbReference type="Proteomes" id="UP000308901"/>
    </source>
</evidence>
<keyword evidence="2" id="KW-1185">Reference proteome</keyword>
<comment type="caution">
    <text evidence="1">The sequence shown here is derived from an EMBL/GenBank/DDBJ whole genome shotgun (WGS) entry which is preliminary data.</text>
</comment>
<sequence length="227" mass="25194">MDAISLNVDNQLNSTFQAEKAKAYEKVAEHNKVQNPLEGHKIYDPANNESKIHNSAVNVSISMESLKVFLNIKSVEYSQGNTSAQSSLMNIINNEDVYNFLSGKEIDGGFSLKSIGYDGKPITELSADEAKQLVSDEGFFGISETSKRVSSFVINLAGDNVEALQEARRGVIQGFEEAEKMWGETLPEISYQTQKETLTIIDEKIEELLKTDSQKELESQSTAEIEE</sequence>
<dbReference type="EMBL" id="VANU01000004">
    <property type="protein sequence ID" value="TLP37554.1"/>
    <property type="molecule type" value="Genomic_DNA"/>
</dbReference>
<dbReference type="Proteomes" id="UP000308901">
    <property type="component" value="Unassembled WGS sequence"/>
</dbReference>
<name>A0A5R8XZL4_9BACT</name>
<organism evidence="1 2">
    <name type="scientific">Arcobacter arenosus</name>
    <dbReference type="NCBI Taxonomy" id="2576037"/>
    <lineage>
        <taxon>Bacteria</taxon>
        <taxon>Pseudomonadati</taxon>
        <taxon>Campylobacterota</taxon>
        <taxon>Epsilonproteobacteria</taxon>
        <taxon>Campylobacterales</taxon>
        <taxon>Arcobacteraceae</taxon>
        <taxon>Arcobacter</taxon>
    </lineage>
</organism>
<proteinExistence type="predicted"/>
<dbReference type="RefSeq" id="WP_138152699.1">
    <property type="nucleotide sequence ID" value="NZ_VANU01000004.1"/>
</dbReference>